<dbReference type="InterPro" id="IPR011989">
    <property type="entry name" value="ARM-like"/>
</dbReference>
<gene>
    <name evidence="2" type="ORF">UXM345_LOCUS39078</name>
</gene>
<proteinExistence type="predicted"/>
<dbReference type="InterPro" id="IPR021133">
    <property type="entry name" value="HEAT_type_2"/>
</dbReference>
<feature type="repeat" description="HEAT" evidence="1">
    <location>
        <begin position="45"/>
        <end position="69"/>
    </location>
</feature>
<dbReference type="Gene3D" id="1.25.10.10">
    <property type="entry name" value="Leucine-rich Repeat Variant"/>
    <property type="match status" value="1"/>
</dbReference>
<dbReference type="SUPFAM" id="SSF48371">
    <property type="entry name" value="ARM repeat"/>
    <property type="match status" value="1"/>
</dbReference>
<organism evidence="2 3">
    <name type="scientific">Rotaria magnacalcarata</name>
    <dbReference type="NCBI Taxonomy" id="392030"/>
    <lineage>
        <taxon>Eukaryota</taxon>
        <taxon>Metazoa</taxon>
        <taxon>Spiralia</taxon>
        <taxon>Gnathifera</taxon>
        <taxon>Rotifera</taxon>
        <taxon>Eurotatoria</taxon>
        <taxon>Bdelloidea</taxon>
        <taxon>Philodinida</taxon>
        <taxon>Philodinidae</taxon>
        <taxon>Rotaria</taxon>
    </lineage>
</organism>
<dbReference type="Pfam" id="PF13646">
    <property type="entry name" value="HEAT_2"/>
    <property type="match status" value="1"/>
</dbReference>
<sequence length="69" mass="7382">MGEKTKTNEVIAALVNAMRAEDYDVRSGVCEALVRIGEKAATNKVIAALVNAMRDGYWSVRAVALEALG</sequence>
<protein>
    <recommendedName>
        <fullName evidence="4">HEAT repeat domain-containing protein</fullName>
    </recommendedName>
</protein>
<evidence type="ECO:0000313" key="3">
    <source>
        <dbReference type="Proteomes" id="UP000663842"/>
    </source>
</evidence>
<name>A0A820RDB6_9BILA</name>
<feature type="non-terminal residue" evidence="2">
    <location>
        <position position="69"/>
    </location>
</feature>
<reference evidence="2" key="1">
    <citation type="submission" date="2021-02" db="EMBL/GenBank/DDBJ databases">
        <authorList>
            <person name="Nowell W R."/>
        </authorList>
    </citation>
    <scope>NUCLEOTIDE SEQUENCE</scope>
</reference>
<accession>A0A820RDB6</accession>
<dbReference type="AlphaFoldDB" id="A0A820RDB6"/>
<comment type="caution">
    <text evidence="2">The sequence shown here is derived from an EMBL/GenBank/DDBJ whole genome shotgun (WGS) entry which is preliminary data.</text>
</comment>
<evidence type="ECO:0000256" key="1">
    <source>
        <dbReference type="PROSITE-ProRule" id="PRU00103"/>
    </source>
</evidence>
<dbReference type="EMBL" id="CAJOBF010037331">
    <property type="protein sequence ID" value="CAF4436996.1"/>
    <property type="molecule type" value="Genomic_DNA"/>
</dbReference>
<dbReference type="InterPro" id="IPR016024">
    <property type="entry name" value="ARM-type_fold"/>
</dbReference>
<dbReference type="PROSITE" id="PS50077">
    <property type="entry name" value="HEAT_REPEAT"/>
    <property type="match status" value="1"/>
</dbReference>
<evidence type="ECO:0008006" key="4">
    <source>
        <dbReference type="Google" id="ProtNLM"/>
    </source>
</evidence>
<dbReference type="Proteomes" id="UP000663842">
    <property type="component" value="Unassembled WGS sequence"/>
</dbReference>
<evidence type="ECO:0000313" key="2">
    <source>
        <dbReference type="EMBL" id="CAF4436996.1"/>
    </source>
</evidence>